<evidence type="ECO:0000256" key="2">
    <source>
        <dbReference type="ARBA" id="ARBA00022946"/>
    </source>
</evidence>
<keyword evidence="2" id="KW-0809">Transit peptide</keyword>
<dbReference type="Gene3D" id="3.30.2180.10">
    <property type="entry name" value="ATP12-like"/>
    <property type="match status" value="1"/>
</dbReference>
<keyword evidence="4" id="KW-1133">Transmembrane helix</keyword>
<keyword evidence="4" id="KW-0472">Membrane</keyword>
<evidence type="ECO:0000256" key="3">
    <source>
        <dbReference type="ARBA" id="ARBA00023186"/>
    </source>
</evidence>
<keyword evidence="3" id="KW-0143">Chaperone</keyword>
<dbReference type="InterPro" id="IPR023335">
    <property type="entry name" value="ATP12_ortho_dom_sf"/>
</dbReference>
<dbReference type="InterPro" id="IPR011419">
    <property type="entry name" value="ATP12_ATP_synth-F1-assembly"/>
</dbReference>
<protein>
    <submittedName>
        <fullName evidence="5">ATPase</fullName>
    </submittedName>
</protein>
<evidence type="ECO:0000256" key="1">
    <source>
        <dbReference type="ARBA" id="ARBA00008231"/>
    </source>
</evidence>
<keyword evidence="4" id="KW-0812">Transmembrane</keyword>
<dbReference type="Proteomes" id="UP000249254">
    <property type="component" value="Unassembled WGS sequence"/>
</dbReference>
<name>A0A328AN31_9CAUL</name>
<dbReference type="Gene3D" id="1.10.3580.10">
    <property type="entry name" value="ATP12 ATPase"/>
    <property type="match status" value="1"/>
</dbReference>
<proteinExistence type="inferred from homology"/>
<dbReference type="PANTHER" id="PTHR21013">
    <property type="entry name" value="ATP SYNTHASE MITOCHONDRIAL F1 COMPLEX ASSEMBLY FACTOR 2/ATP12 PROTEIN, MITOCHONDRIAL PRECURSOR"/>
    <property type="match status" value="1"/>
</dbReference>
<gene>
    <name evidence="5" type="ORF">DJ017_11560</name>
</gene>
<feature type="transmembrane region" description="Helical" evidence="4">
    <location>
        <begin position="167"/>
        <end position="188"/>
    </location>
</feature>
<dbReference type="SUPFAM" id="SSF160909">
    <property type="entry name" value="ATP12-like"/>
    <property type="match status" value="1"/>
</dbReference>
<evidence type="ECO:0000313" key="6">
    <source>
        <dbReference type="Proteomes" id="UP000249254"/>
    </source>
</evidence>
<sequence>MAKGFIEPIEKPRRFYKAVEVVPEDGGFAVRLDGRGVRTPKGGRLTLPTRALADMVAEEWAAQGETLEIAGMHATRLANTAIESIPPARAETADAVASYAASDLICYFAEEPVALVERQQAHWEPVLTRIEEEAKVSFVRAAGIVHQAQPEETLAEVRAIALAEGDFGLAGLAFGAALFGSAILAIGLRRGWLTGVQAFELSQLDEIWQAEKWGVDEEAAERAERLKVEALMLERWFRALPD</sequence>
<dbReference type="EMBL" id="QFYQ01000001">
    <property type="protein sequence ID" value="RAK56320.1"/>
    <property type="molecule type" value="Genomic_DNA"/>
</dbReference>
<accession>A0A328AN31</accession>
<dbReference type="AlphaFoldDB" id="A0A328AN31"/>
<comment type="similarity">
    <text evidence="1">Belongs to the ATP12 family.</text>
</comment>
<organism evidence="5 6">
    <name type="scientific">Phenylobacterium soli</name>
    <dbReference type="NCBI Taxonomy" id="2170551"/>
    <lineage>
        <taxon>Bacteria</taxon>
        <taxon>Pseudomonadati</taxon>
        <taxon>Pseudomonadota</taxon>
        <taxon>Alphaproteobacteria</taxon>
        <taxon>Caulobacterales</taxon>
        <taxon>Caulobacteraceae</taxon>
        <taxon>Phenylobacterium</taxon>
    </lineage>
</organism>
<evidence type="ECO:0000256" key="4">
    <source>
        <dbReference type="SAM" id="Phobius"/>
    </source>
</evidence>
<dbReference type="GO" id="GO:0043461">
    <property type="term" value="P:proton-transporting ATP synthase complex assembly"/>
    <property type="evidence" value="ECO:0007669"/>
    <property type="project" value="InterPro"/>
</dbReference>
<dbReference type="OrthoDB" id="9797825at2"/>
<reference evidence="6" key="1">
    <citation type="submission" date="2018-05" db="EMBL/GenBank/DDBJ databases">
        <authorList>
            <person name="Li X."/>
        </authorList>
    </citation>
    <scope>NUCLEOTIDE SEQUENCE [LARGE SCALE GENOMIC DNA]</scope>
    <source>
        <strain evidence="6">LX32</strain>
    </source>
</reference>
<comment type="caution">
    <text evidence="5">The sequence shown here is derived from an EMBL/GenBank/DDBJ whole genome shotgun (WGS) entry which is preliminary data.</text>
</comment>
<dbReference type="InterPro" id="IPR042272">
    <property type="entry name" value="ATP12_ATP_synth-F1-assembly_N"/>
</dbReference>
<evidence type="ECO:0000313" key="5">
    <source>
        <dbReference type="EMBL" id="RAK56320.1"/>
    </source>
</evidence>
<dbReference type="Pfam" id="PF07542">
    <property type="entry name" value="ATP12"/>
    <property type="match status" value="1"/>
</dbReference>
<keyword evidence="6" id="KW-1185">Reference proteome</keyword>
<dbReference type="PANTHER" id="PTHR21013:SF10">
    <property type="entry name" value="ATP SYNTHASE MITOCHONDRIAL F1 COMPLEX ASSEMBLY FACTOR 2"/>
    <property type="match status" value="1"/>
</dbReference>